<protein>
    <submittedName>
        <fullName evidence="1">Uncharacterized protein</fullName>
    </submittedName>
</protein>
<evidence type="ECO:0000313" key="2">
    <source>
        <dbReference type="Proteomes" id="UP000191905"/>
    </source>
</evidence>
<proteinExistence type="predicted"/>
<sequence length="155" mass="16615">MSVDLRQNADINGTTLMNRTWLRNEIEIDYWVSGRGVSCTKNRTGINESAVMTAKKAVVFVTENVTKHAAYSSKGAAQNAAFLATKNATGDAADHTPNNTAAVLSTEDATEKTTAFTAEHATYNSTTFSAENTTKNTAIIIATAEMKKASETSEQ</sequence>
<dbReference type="EMBL" id="MDET01000009">
    <property type="protein sequence ID" value="OQM76220.1"/>
    <property type="molecule type" value="Genomic_DNA"/>
</dbReference>
<keyword evidence="2" id="KW-1185">Reference proteome</keyword>
<gene>
    <name evidence="1" type="ORF">BFN67_15090</name>
</gene>
<evidence type="ECO:0000313" key="1">
    <source>
        <dbReference type="EMBL" id="OQM76220.1"/>
    </source>
</evidence>
<accession>A0A1V8RSQ6</accession>
<name>A0A1V8RSQ6_9HYPH</name>
<dbReference type="Proteomes" id="UP000191905">
    <property type="component" value="Unassembled WGS sequence"/>
</dbReference>
<reference evidence="1 2" key="1">
    <citation type="journal article" date="2016" name="Int. J. Syst. Evol. Microbiol.">
        <title>Pseudaminobacter manganicus sp. nov., isolated from sludge of a manganese mine.</title>
        <authorList>
            <person name="Li J."/>
            <person name="Huang J."/>
            <person name="Liao S."/>
            <person name="Wang G."/>
        </authorList>
    </citation>
    <scope>NUCLEOTIDE SEQUENCE [LARGE SCALE GENOMIC DNA]</scope>
    <source>
        <strain evidence="1 2">JH-7</strain>
    </source>
</reference>
<dbReference type="AlphaFoldDB" id="A0A1V8RSQ6"/>
<comment type="caution">
    <text evidence="1">The sequence shown here is derived from an EMBL/GenBank/DDBJ whole genome shotgun (WGS) entry which is preliminary data.</text>
</comment>
<organism evidence="1 2">
    <name type="scientific">Manganibacter manganicus</name>
    <dbReference type="NCBI Taxonomy" id="1873176"/>
    <lineage>
        <taxon>Bacteria</taxon>
        <taxon>Pseudomonadati</taxon>
        <taxon>Pseudomonadota</taxon>
        <taxon>Alphaproteobacteria</taxon>
        <taxon>Hyphomicrobiales</taxon>
        <taxon>Phyllobacteriaceae</taxon>
        <taxon>Manganibacter</taxon>
    </lineage>
</organism>